<dbReference type="EMBL" id="LLXL01000268">
    <property type="protein sequence ID" value="PKK75087.1"/>
    <property type="molecule type" value="Genomic_DNA"/>
</dbReference>
<proteinExistence type="predicted"/>
<evidence type="ECO:0000313" key="2">
    <source>
        <dbReference type="EMBL" id="PKK75087.1"/>
    </source>
</evidence>
<evidence type="ECO:0000256" key="1">
    <source>
        <dbReference type="SAM" id="MobiDB-lite"/>
    </source>
</evidence>
<comment type="caution">
    <text evidence="2">The sequence shown here is derived from an EMBL/GenBank/DDBJ whole genome shotgun (WGS) entry which is preliminary data.</text>
</comment>
<dbReference type="Pfam" id="PF12784">
    <property type="entry name" value="PDDEXK_2"/>
    <property type="match status" value="1"/>
</dbReference>
<dbReference type="Proteomes" id="UP000233469">
    <property type="component" value="Unassembled WGS sequence"/>
</dbReference>
<accession>A0A2N1NMD3</accession>
<protein>
    <submittedName>
        <fullName evidence="2">Uncharacterized protein</fullName>
    </submittedName>
</protein>
<dbReference type="VEuPathDB" id="FungiDB:RhiirA1_503865"/>
<dbReference type="VEuPathDB" id="FungiDB:RhiirFUN_015146"/>
<gene>
    <name evidence="2" type="ORF">RhiirC2_819154</name>
</gene>
<sequence>MQNKRFSIFIQRLEHYISHSTYSNQLQNVDYLELKPKILLTILNHKIFPKEIKYISYYSNCEEKTNKYFLPNISYAFIELPKFDKCNEQLKTPEDYWIYLLKEAGNKNELPKNAPNEIQVAYKILKIYNWNLADVKNYENTMMAILDRNDEIITAIEEGREEVNENSEKEILSAENDELTNDDDNIYSDSSDPSEFRVSDSFNDWNMVQDRVNMYVKHHSFVVNKYRLDSNPIDKSIVRRCIFKYWKFGVNKPKKLENISLHRDSTSSKMGCP</sequence>
<dbReference type="PANTHER" id="PTHR41317">
    <property type="entry name" value="PD-(D_E)XK NUCLEASE FAMILY TRANSPOSASE"/>
    <property type="match status" value="1"/>
</dbReference>
<reference evidence="2 3" key="1">
    <citation type="submission" date="2016-04" db="EMBL/GenBank/DDBJ databases">
        <title>Genome analyses suggest a sexual origin of heterokaryosis in a supposedly ancient asexual fungus.</title>
        <authorList>
            <person name="Ropars J."/>
            <person name="Sedzielewska K."/>
            <person name="Noel J."/>
            <person name="Charron P."/>
            <person name="Farinelli L."/>
            <person name="Marton T."/>
            <person name="Kruger M."/>
            <person name="Pelin A."/>
            <person name="Brachmann A."/>
            <person name="Corradi N."/>
        </authorList>
    </citation>
    <scope>NUCLEOTIDE SEQUENCE [LARGE SCALE GENOMIC DNA]</scope>
    <source>
        <strain evidence="2 3">C2</strain>
    </source>
</reference>
<dbReference type="VEuPathDB" id="FungiDB:FUN_018712"/>
<name>A0A2N1NMD3_9GLOM</name>
<evidence type="ECO:0000313" key="3">
    <source>
        <dbReference type="Proteomes" id="UP000233469"/>
    </source>
</evidence>
<reference evidence="2 3" key="2">
    <citation type="submission" date="2017-10" db="EMBL/GenBank/DDBJ databases">
        <title>Extensive intraspecific genome diversity in a model arbuscular mycorrhizal fungus.</title>
        <authorList>
            <person name="Chen E.C.H."/>
            <person name="Morin E."/>
            <person name="Baudet D."/>
            <person name="Noel J."/>
            <person name="Ndikumana S."/>
            <person name="Charron P."/>
            <person name="St-Onge C."/>
            <person name="Giorgi J."/>
            <person name="Grigoriev I.V."/>
            <person name="Roux C."/>
            <person name="Martin F.M."/>
            <person name="Corradi N."/>
        </authorList>
    </citation>
    <scope>NUCLEOTIDE SEQUENCE [LARGE SCALE GENOMIC DNA]</scope>
    <source>
        <strain evidence="2 3">C2</strain>
    </source>
</reference>
<feature type="compositionally biased region" description="Acidic residues" evidence="1">
    <location>
        <begin position="175"/>
        <end position="186"/>
    </location>
</feature>
<dbReference type="AlphaFoldDB" id="A0A2N1NMD3"/>
<dbReference type="PANTHER" id="PTHR41317:SF1">
    <property type="entry name" value="PD-(D_E)XK NUCLEASE FAMILY TRANSPOSASE"/>
    <property type="match status" value="1"/>
</dbReference>
<dbReference type="VEuPathDB" id="FungiDB:RhiirA1_403707"/>
<feature type="region of interest" description="Disordered" evidence="1">
    <location>
        <begin position="174"/>
        <end position="193"/>
    </location>
</feature>
<organism evidence="2 3">
    <name type="scientific">Rhizophagus irregularis</name>
    <dbReference type="NCBI Taxonomy" id="588596"/>
    <lineage>
        <taxon>Eukaryota</taxon>
        <taxon>Fungi</taxon>
        <taxon>Fungi incertae sedis</taxon>
        <taxon>Mucoromycota</taxon>
        <taxon>Glomeromycotina</taxon>
        <taxon>Glomeromycetes</taxon>
        <taxon>Glomerales</taxon>
        <taxon>Glomeraceae</taxon>
        <taxon>Rhizophagus</taxon>
    </lineage>
</organism>